<protein>
    <recommendedName>
        <fullName evidence="3">Type IV secretion protein Rhs</fullName>
    </recommendedName>
</protein>
<accession>A0A6I4NTN8</accession>
<dbReference type="Proteomes" id="UP000438182">
    <property type="component" value="Unassembled WGS sequence"/>
</dbReference>
<reference evidence="1 2" key="1">
    <citation type="submission" date="2019-12" db="EMBL/GenBank/DDBJ databases">
        <authorList>
            <person name="Kim Y.S."/>
        </authorList>
    </citation>
    <scope>NUCLEOTIDE SEQUENCE [LARGE SCALE GENOMIC DNA]</scope>
    <source>
        <strain evidence="1 2">MMS17-SY077</strain>
    </source>
</reference>
<organism evidence="1 2">
    <name type="scientific">Agromyces seonyuensis</name>
    <dbReference type="NCBI Taxonomy" id="2662446"/>
    <lineage>
        <taxon>Bacteria</taxon>
        <taxon>Bacillati</taxon>
        <taxon>Actinomycetota</taxon>
        <taxon>Actinomycetes</taxon>
        <taxon>Micrococcales</taxon>
        <taxon>Microbacteriaceae</taxon>
        <taxon>Agromyces</taxon>
    </lineage>
</organism>
<proteinExistence type="predicted"/>
<evidence type="ECO:0000313" key="1">
    <source>
        <dbReference type="EMBL" id="MWB97758.1"/>
    </source>
</evidence>
<dbReference type="AlphaFoldDB" id="A0A6I4NTN8"/>
<sequence>MTRRDLRSEVRDAGGFYHWWNRWLVRFAGPPQVGPYETTPPPPVAQVCPVCGAPLAAHEIDRTGARTFMRCPAAPARAVASTEQGTAAPPEEPA</sequence>
<dbReference type="RefSeq" id="WP_160423107.1">
    <property type="nucleotide sequence ID" value="NZ_WSTA01000012.1"/>
</dbReference>
<dbReference type="EMBL" id="WSTA01000012">
    <property type="protein sequence ID" value="MWB97758.1"/>
    <property type="molecule type" value="Genomic_DNA"/>
</dbReference>
<comment type="caution">
    <text evidence="1">The sequence shown here is derived from an EMBL/GenBank/DDBJ whole genome shotgun (WGS) entry which is preliminary data.</text>
</comment>
<gene>
    <name evidence="1" type="ORF">GB864_04220</name>
</gene>
<evidence type="ECO:0000313" key="2">
    <source>
        <dbReference type="Proteomes" id="UP000438182"/>
    </source>
</evidence>
<name>A0A6I4NTN8_9MICO</name>
<keyword evidence="2" id="KW-1185">Reference proteome</keyword>
<evidence type="ECO:0008006" key="3">
    <source>
        <dbReference type="Google" id="ProtNLM"/>
    </source>
</evidence>